<protein>
    <submittedName>
        <fullName evidence="2">Uncharacterized protein</fullName>
    </submittedName>
</protein>
<dbReference type="Proteomes" id="UP000274429">
    <property type="component" value="Unassembled WGS sequence"/>
</dbReference>
<proteinExistence type="predicted"/>
<name>A0A3P7F2R7_HYDTA</name>
<evidence type="ECO:0000256" key="1">
    <source>
        <dbReference type="SAM" id="MobiDB-lite"/>
    </source>
</evidence>
<dbReference type="AlphaFoldDB" id="A0A3P7F2R7"/>
<gene>
    <name evidence="2" type="ORF">TTAC_LOCUS3699</name>
</gene>
<accession>A0A3P7F2R7</accession>
<reference evidence="2 3" key="1">
    <citation type="submission" date="2018-11" db="EMBL/GenBank/DDBJ databases">
        <authorList>
            <consortium name="Pathogen Informatics"/>
        </authorList>
    </citation>
    <scope>NUCLEOTIDE SEQUENCE [LARGE SCALE GENOMIC DNA]</scope>
</reference>
<organism evidence="2 3">
    <name type="scientific">Hydatigena taeniaeformis</name>
    <name type="common">Feline tapeworm</name>
    <name type="synonym">Taenia taeniaeformis</name>
    <dbReference type="NCBI Taxonomy" id="6205"/>
    <lineage>
        <taxon>Eukaryota</taxon>
        <taxon>Metazoa</taxon>
        <taxon>Spiralia</taxon>
        <taxon>Lophotrochozoa</taxon>
        <taxon>Platyhelminthes</taxon>
        <taxon>Cestoda</taxon>
        <taxon>Eucestoda</taxon>
        <taxon>Cyclophyllidea</taxon>
        <taxon>Taeniidae</taxon>
        <taxon>Hydatigera</taxon>
    </lineage>
</organism>
<sequence length="67" mass="7522">MAQRRRNQPLRGRPPSNKRVDPATTADGGETTQTFATPSVDSILSRKRMAAWAERSRGRLKKSRIAE</sequence>
<keyword evidence="3" id="KW-1185">Reference proteome</keyword>
<evidence type="ECO:0000313" key="2">
    <source>
        <dbReference type="EMBL" id="VDM23174.1"/>
    </source>
</evidence>
<feature type="compositionally biased region" description="Polar residues" evidence="1">
    <location>
        <begin position="30"/>
        <end position="42"/>
    </location>
</feature>
<feature type="region of interest" description="Disordered" evidence="1">
    <location>
        <begin position="1"/>
        <end position="46"/>
    </location>
</feature>
<dbReference type="EMBL" id="UYWX01002889">
    <property type="protein sequence ID" value="VDM23174.1"/>
    <property type="molecule type" value="Genomic_DNA"/>
</dbReference>
<evidence type="ECO:0000313" key="3">
    <source>
        <dbReference type="Proteomes" id="UP000274429"/>
    </source>
</evidence>